<reference evidence="1" key="1">
    <citation type="submission" date="2022-04" db="EMBL/GenBank/DDBJ databases">
        <title>Genome of the entomopathogenic fungus Entomophthora muscae.</title>
        <authorList>
            <person name="Elya C."/>
            <person name="Lovett B.R."/>
            <person name="Lee E."/>
            <person name="Macias A.M."/>
            <person name="Hajek A.E."/>
            <person name="De Bivort B.L."/>
            <person name="Kasson M.T."/>
            <person name="De Fine Licht H.H."/>
            <person name="Stajich J.E."/>
        </authorList>
    </citation>
    <scope>NUCLEOTIDE SEQUENCE</scope>
    <source>
        <strain evidence="1">Berkeley</strain>
    </source>
</reference>
<accession>A0ACC2UAY3</accession>
<name>A0ACC2UAY3_9FUNG</name>
<gene>
    <name evidence="1" type="ORF">DSO57_1029347</name>
</gene>
<evidence type="ECO:0000313" key="1">
    <source>
        <dbReference type="EMBL" id="KAJ9083937.1"/>
    </source>
</evidence>
<proteinExistence type="predicted"/>
<evidence type="ECO:0000313" key="2">
    <source>
        <dbReference type="Proteomes" id="UP001165960"/>
    </source>
</evidence>
<sequence>MEVRASEFYLAARLASSCQMIEPECATNQIKFTASQNLYYNGLRTQPIERFSSCVKFGLQAAREGKFSRSTSILIYSKAVSNPHTLNMMNGCN</sequence>
<organism evidence="1 2">
    <name type="scientific">Entomophthora muscae</name>
    <dbReference type="NCBI Taxonomy" id="34485"/>
    <lineage>
        <taxon>Eukaryota</taxon>
        <taxon>Fungi</taxon>
        <taxon>Fungi incertae sedis</taxon>
        <taxon>Zoopagomycota</taxon>
        <taxon>Entomophthoromycotina</taxon>
        <taxon>Entomophthoromycetes</taxon>
        <taxon>Entomophthorales</taxon>
        <taxon>Entomophthoraceae</taxon>
        <taxon>Entomophthora</taxon>
    </lineage>
</organism>
<keyword evidence="2" id="KW-1185">Reference proteome</keyword>
<dbReference type="Proteomes" id="UP001165960">
    <property type="component" value="Unassembled WGS sequence"/>
</dbReference>
<protein>
    <submittedName>
        <fullName evidence="1">Uncharacterized protein</fullName>
    </submittedName>
</protein>
<comment type="caution">
    <text evidence="1">The sequence shown here is derived from an EMBL/GenBank/DDBJ whole genome shotgun (WGS) entry which is preliminary data.</text>
</comment>
<dbReference type="EMBL" id="QTSX02000903">
    <property type="protein sequence ID" value="KAJ9083937.1"/>
    <property type="molecule type" value="Genomic_DNA"/>
</dbReference>